<proteinExistence type="predicted"/>
<evidence type="ECO:0000313" key="1">
    <source>
        <dbReference type="EMBL" id="PLT29694.1"/>
    </source>
</evidence>
<accession>A0A2N5M5Q3</accession>
<dbReference type="Proteomes" id="UP000234748">
    <property type="component" value="Unassembled WGS sequence"/>
</dbReference>
<sequence length="78" mass="9330">MILNKPFYLFLEFLNFSIFHYTPIKRSIKRTIIAELSSLVNTATSSKIFRKIAFKEDTNIFNRIAAYRKTFICWEDNE</sequence>
<evidence type="ECO:0000313" key="2">
    <source>
        <dbReference type="Proteomes" id="UP000234748"/>
    </source>
</evidence>
<dbReference type="AlphaFoldDB" id="A0A2N5M5Q3"/>
<dbReference type="EMBL" id="PGUY01000036">
    <property type="protein sequence ID" value="PLT29694.1"/>
    <property type="molecule type" value="Genomic_DNA"/>
</dbReference>
<comment type="caution">
    <text evidence="1">The sequence shown here is derived from an EMBL/GenBank/DDBJ whole genome shotgun (WGS) entry which is preliminary data.</text>
</comment>
<name>A0A2N5M5Q3_9BACI</name>
<keyword evidence="2" id="KW-1185">Reference proteome</keyword>
<organism evidence="1 2">
    <name type="scientific">Peribacillus deserti</name>
    <dbReference type="NCBI Taxonomy" id="673318"/>
    <lineage>
        <taxon>Bacteria</taxon>
        <taxon>Bacillati</taxon>
        <taxon>Bacillota</taxon>
        <taxon>Bacilli</taxon>
        <taxon>Bacillales</taxon>
        <taxon>Bacillaceae</taxon>
        <taxon>Peribacillus</taxon>
    </lineage>
</organism>
<gene>
    <name evidence="1" type="ORF">CUU66_11685</name>
</gene>
<reference evidence="1 2" key="1">
    <citation type="submission" date="2017-11" db="EMBL/GenBank/DDBJ databases">
        <title>Comparitive Functional Genomics of Dry Heat Resistant strains isolated from the Viking Spacecraft.</title>
        <authorList>
            <person name="Seuylemezian A."/>
            <person name="Cooper K."/>
            <person name="Vaishampayan P."/>
        </authorList>
    </citation>
    <scope>NUCLEOTIDE SEQUENCE [LARGE SCALE GENOMIC DNA]</scope>
    <source>
        <strain evidence="1 2">V1-29</strain>
    </source>
</reference>
<protein>
    <submittedName>
        <fullName evidence="1">Uncharacterized protein</fullName>
    </submittedName>
</protein>